<proteinExistence type="inferred from homology"/>
<name>A0ABM5P0I0_9MOLU</name>
<evidence type="ECO:0000256" key="3">
    <source>
        <dbReference type="ARBA" id="ARBA00022695"/>
    </source>
</evidence>
<dbReference type="SUPFAM" id="SSF143597">
    <property type="entry name" value="YojJ-like"/>
    <property type="match status" value="1"/>
</dbReference>
<comment type="subcellular location">
    <subcellularLocation>
        <location evidence="6">Cell membrane</location>
        <topology evidence="6">Single-pass membrane protein</topology>
    </subcellularLocation>
</comment>
<dbReference type="InterPro" id="IPR034693">
    <property type="entry name" value="CdaS"/>
</dbReference>
<dbReference type="EMBL" id="CP006935">
    <property type="protein sequence ID" value="AHC39920.1"/>
    <property type="molecule type" value="Genomic_DNA"/>
</dbReference>
<comment type="subunit">
    <text evidence="6">Probably oligomerizes.</text>
</comment>
<reference evidence="8 9" key="1">
    <citation type="journal article" date="2014" name="Genome Announc.">
        <title>Complete Genome Sequence of Mycoplasma ovis Strain Michigan, a Hemoplasma of Sheep with Two Distinct 16S rRNA Genes.</title>
        <authorList>
            <person name="Deshuillers P.L."/>
            <person name="Santos A.P."/>
            <person name="do Nascimento N.C."/>
            <person name="Hampel J.A."/>
            <person name="Bergin I.L."/>
            <person name="Dyson M.C."/>
            <person name="Messick J.B."/>
        </authorList>
    </citation>
    <scope>NUCLEOTIDE SEQUENCE [LARGE SCALE GENOMIC DNA]</scope>
    <source>
        <strain evidence="8 9">Michigan</strain>
    </source>
</reference>
<dbReference type="NCBIfam" id="NF038327">
    <property type="entry name" value="c-di-AMP_CdaM"/>
    <property type="match status" value="1"/>
</dbReference>
<dbReference type="Proteomes" id="UP000018745">
    <property type="component" value="Chromosome"/>
</dbReference>
<organism evidence="8 9">
    <name type="scientific">Mycoplasma ovis str. Michigan</name>
    <dbReference type="NCBI Taxonomy" id="1415773"/>
    <lineage>
        <taxon>Bacteria</taxon>
        <taxon>Bacillati</taxon>
        <taxon>Mycoplasmatota</taxon>
        <taxon>Mollicutes</taxon>
        <taxon>Mycoplasmataceae</taxon>
        <taxon>Mycoplasma</taxon>
    </lineage>
</organism>
<evidence type="ECO:0000256" key="1">
    <source>
        <dbReference type="ARBA" id="ARBA00000877"/>
    </source>
</evidence>
<feature type="domain" description="DAC" evidence="7">
    <location>
        <begin position="30"/>
        <end position="181"/>
    </location>
</feature>
<keyword evidence="6" id="KW-0472">Membrane</keyword>
<keyword evidence="6" id="KW-1133">Transmembrane helix</keyword>
<evidence type="ECO:0000313" key="8">
    <source>
        <dbReference type="EMBL" id="AHC39920.1"/>
    </source>
</evidence>
<sequence length="199" mass="22935">MGLEVGTFIISFFTFILIFCYVSIKKVWFKKYIWKFFRKRNISVSEFENFIFSLSSALLKFSKKKVGALIVIEKFQNLQDYINTGYKVQANFFSDFLYNIFQNKESAMHDGGVIIRGLEIQSASCYFPIYSHRNIPHEYGSRHRAALGITTETDAIALLVSETTGKILFSEGGKFQELESENVKLLAKSLSQVLSYYIE</sequence>
<dbReference type="EC" id="2.7.7.85" evidence="6"/>
<dbReference type="Pfam" id="PF02457">
    <property type="entry name" value="DAC"/>
    <property type="match status" value="1"/>
</dbReference>
<dbReference type="PANTHER" id="PTHR34185">
    <property type="entry name" value="DIADENYLATE CYCLASE"/>
    <property type="match status" value="1"/>
</dbReference>
<dbReference type="Gene3D" id="3.40.1700.10">
    <property type="entry name" value="DNA integrity scanning protein, DisA, N-terminal domain"/>
    <property type="match status" value="1"/>
</dbReference>
<keyword evidence="2 6" id="KW-0808">Transferase</keyword>
<keyword evidence="6" id="KW-1003">Cell membrane</keyword>
<keyword evidence="4 6" id="KW-0547">Nucleotide-binding</keyword>
<evidence type="ECO:0000256" key="5">
    <source>
        <dbReference type="ARBA" id="ARBA00022840"/>
    </source>
</evidence>
<dbReference type="RefSeq" id="WP_024071117.1">
    <property type="nucleotide sequence ID" value="NC_023062.1"/>
</dbReference>
<evidence type="ECO:0000256" key="6">
    <source>
        <dbReference type="HAMAP-Rule" id="MF_00838"/>
    </source>
</evidence>
<dbReference type="InterPro" id="IPR050338">
    <property type="entry name" value="DisA"/>
</dbReference>
<dbReference type="HAMAP" id="MF_00838">
    <property type="entry name" value="DacB"/>
    <property type="match status" value="1"/>
</dbReference>
<accession>A0ABM5P0I0</accession>
<evidence type="ECO:0000313" key="9">
    <source>
        <dbReference type="Proteomes" id="UP000018745"/>
    </source>
</evidence>
<protein>
    <recommendedName>
        <fullName evidence="6">Diadenylate cyclase</fullName>
        <shortName evidence="6">DAC</shortName>
        <ecNumber evidence="6">2.7.7.85</ecNumber>
    </recommendedName>
    <alternativeName>
        <fullName evidence="6">Cyclic-di-AMP synthase</fullName>
        <shortName evidence="6">c-di-AMP synthase</shortName>
    </alternativeName>
</protein>
<evidence type="ECO:0000256" key="2">
    <source>
        <dbReference type="ARBA" id="ARBA00022679"/>
    </source>
</evidence>
<keyword evidence="3 6" id="KW-0548">Nucleotidyltransferase</keyword>
<comment type="catalytic activity">
    <reaction evidence="1 6">
        <text>2 ATP = 3',3'-c-di-AMP + 2 diphosphate</text>
        <dbReference type="Rhea" id="RHEA:35655"/>
        <dbReference type="ChEBI" id="CHEBI:30616"/>
        <dbReference type="ChEBI" id="CHEBI:33019"/>
        <dbReference type="ChEBI" id="CHEBI:71500"/>
        <dbReference type="EC" id="2.7.7.85"/>
    </reaction>
</comment>
<dbReference type="PANTHER" id="PTHR34185:SF1">
    <property type="entry name" value="DIADENYLATE CYCLASE"/>
    <property type="match status" value="1"/>
</dbReference>
<evidence type="ECO:0000256" key="4">
    <source>
        <dbReference type="ARBA" id="ARBA00022741"/>
    </source>
</evidence>
<comment type="function">
    <text evidence="6">Catalyzes the condensation of 2 ATP molecules into cyclic di-AMP (c-di-AMP), a second messenger used to regulate differing processes in different bacteria.</text>
</comment>
<dbReference type="InterPro" id="IPR003390">
    <property type="entry name" value="DNA_integrity_scan_DisA_N"/>
</dbReference>
<feature type="transmembrane region" description="Helical" evidence="6">
    <location>
        <begin position="6"/>
        <end position="24"/>
    </location>
</feature>
<evidence type="ECO:0000259" key="7">
    <source>
        <dbReference type="PROSITE" id="PS51794"/>
    </source>
</evidence>
<keyword evidence="9" id="KW-1185">Reference proteome</keyword>
<gene>
    <name evidence="6" type="primary">dacB</name>
    <name evidence="8" type="ORF">OVS_01655</name>
</gene>
<dbReference type="PROSITE" id="PS51794">
    <property type="entry name" value="DAC"/>
    <property type="match status" value="1"/>
</dbReference>
<dbReference type="InterPro" id="IPR036888">
    <property type="entry name" value="DNA_integrity_DisA_N_sf"/>
</dbReference>
<keyword evidence="5 6" id="KW-0067">ATP-binding</keyword>
<keyword evidence="6" id="KW-0812">Transmembrane</keyword>
<comment type="similarity">
    <text evidence="6">Belongs to the adenylate cyclase family. DacB/CdaS subfamily.</text>
</comment>